<name>A0ABU1IQF0_9BACL</name>
<feature type="transmembrane region" description="Helical" evidence="1">
    <location>
        <begin position="84"/>
        <end position="117"/>
    </location>
</feature>
<sequence>MNPSVHFRPQGKRFLILITHPRQFFHSLDERPPLFLVGMGYALITALVYGGMTWYTDTGALVESLPQISGLNASQVAVLENAAWLITMGISIFTGFLTPLVSILLFSLVVKGVLLVFRVWIPYRRLVEIGVFSHIPVVIGLLIQAVLAWNMGVGLDEMRNLTSMLVLWEDFSFMGMEGFLSRLEIFLLWSVTLFGWGLSVREGLSIKKGMSVTYLAWLAITAIVSLFSLQS</sequence>
<protein>
    <submittedName>
        <fullName evidence="2">Membrane protein YphA (DoxX/SURF4 family)</fullName>
    </submittedName>
</protein>
<feature type="transmembrane region" description="Helical" evidence="1">
    <location>
        <begin position="212"/>
        <end position="229"/>
    </location>
</feature>
<gene>
    <name evidence="2" type="ORF">JOE21_003020</name>
</gene>
<organism evidence="2 3">
    <name type="scientific">Desmospora profundinema</name>
    <dbReference type="NCBI Taxonomy" id="1571184"/>
    <lineage>
        <taxon>Bacteria</taxon>
        <taxon>Bacillati</taxon>
        <taxon>Bacillota</taxon>
        <taxon>Bacilli</taxon>
        <taxon>Bacillales</taxon>
        <taxon>Thermoactinomycetaceae</taxon>
        <taxon>Desmospora</taxon>
    </lineage>
</organism>
<evidence type="ECO:0000256" key="1">
    <source>
        <dbReference type="SAM" id="Phobius"/>
    </source>
</evidence>
<feature type="transmembrane region" description="Helical" evidence="1">
    <location>
        <begin position="129"/>
        <end position="149"/>
    </location>
</feature>
<keyword evidence="1" id="KW-0812">Transmembrane</keyword>
<feature type="transmembrane region" description="Helical" evidence="1">
    <location>
        <begin position="34"/>
        <end position="55"/>
    </location>
</feature>
<dbReference type="RefSeq" id="WP_309867702.1">
    <property type="nucleotide sequence ID" value="NZ_JAVDQG010000007.1"/>
</dbReference>
<dbReference type="EMBL" id="JAVDQG010000007">
    <property type="protein sequence ID" value="MDR6227008.1"/>
    <property type="molecule type" value="Genomic_DNA"/>
</dbReference>
<feature type="transmembrane region" description="Helical" evidence="1">
    <location>
        <begin position="179"/>
        <end position="200"/>
    </location>
</feature>
<accession>A0ABU1IQF0</accession>
<evidence type="ECO:0000313" key="2">
    <source>
        <dbReference type="EMBL" id="MDR6227008.1"/>
    </source>
</evidence>
<comment type="caution">
    <text evidence="2">The sequence shown here is derived from an EMBL/GenBank/DDBJ whole genome shotgun (WGS) entry which is preliminary data.</text>
</comment>
<keyword evidence="1" id="KW-1133">Transmembrane helix</keyword>
<keyword evidence="3" id="KW-1185">Reference proteome</keyword>
<keyword evidence="1" id="KW-0472">Membrane</keyword>
<reference evidence="2 3" key="1">
    <citation type="submission" date="2023-07" db="EMBL/GenBank/DDBJ databases">
        <title>Genomic Encyclopedia of Type Strains, Phase IV (KMG-IV): sequencing the most valuable type-strain genomes for metagenomic binning, comparative biology and taxonomic classification.</title>
        <authorList>
            <person name="Goeker M."/>
        </authorList>
    </citation>
    <scope>NUCLEOTIDE SEQUENCE [LARGE SCALE GENOMIC DNA]</scope>
    <source>
        <strain evidence="2 3">DSM 45903</strain>
    </source>
</reference>
<dbReference type="Proteomes" id="UP001185012">
    <property type="component" value="Unassembled WGS sequence"/>
</dbReference>
<evidence type="ECO:0000313" key="3">
    <source>
        <dbReference type="Proteomes" id="UP001185012"/>
    </source>
</evidence>
<proteinExistence type="predicted"/>